<accession>A0A7Y6BVU8</accession>
<dbReference type="Pfam" id="PF06866">
    <property type="entry name" value="DUF1256"/>
    <property type="match status" value="1"/>
</dbReference>
<dbReference type="NCBIfam" id="TIGR02841">
    <property type="entry name" value="spore_YyaC"/>
    <property type="match status" value="1"/>
</dbReference>
<keyword evidence="1" id="KW-0378">Hydrolase</keyword>
<reference evidence="1 2" key="1">
    <citation type="submission" date="2020-05" db="EMBL/GenBank/DDBJ databases">
        <title>Genome Sequencing of Type Strains.</title>
        <authorList>
            <person name="Lemaire J.F."/>
            <person name="Inderbitzin P."/>
            <person name="Gregorio O.A."/>
            <person name="Collins S.B."/>
            <person name="Wespe N."/>
            <person name="Knight-Connoni V."/>
        </authorList>
    </citation>
    <scope>NUCLEOTIDE SEQUENCE [LARGE SCALE GENOMIC DNA]</scope>
    <source>
        <strain evidence="1 2">LMG 21957</strain>
    </source>
</reference>
<dbReference type="GO" id="GO:0006508">
    <property type="term" value="P:proteolysis"/>
    <property type="evidence" value="ECO:0007669"/>
    <property type="project" value="UniProtKB-KW"/>
</dbReference>
<name>A0A7Y6BVU8_9BACL</name>
<dbReference type="GO" id="GO:0008233">
    <property type="term" value="F:peptidase activity"/>
    <property type="evidence" value="ECO:0007669"/>
    <property type="project" value="UniProtKB-KW"/>
</dbReference>
<dbReference type="Proteomes" id="UP000526125">
    <property type="component" value="Unassembled WGS sequence"/>
</dbReference>
<keyword evidence="1" id="KW-0645">Protease</keyword>
<evidence type="ECO:0000313" key="1">
    <source>
        <dbReference type="EMBL" id="NUU75543.1"/>
    </source>
</evidence>
<comment type="caution">
    <text evidence="1">The sequence shown here is derived from an EMBL/GenBank/DDBJ whole genome shotgun (WGS) entry which is preliminary data.</text>
</comment>
<organism evidence="1 2">
    <name type="scientific">Paenibacillus xylanilyticus</name>
    <dbReference type="NCBI Taxonomy" id="248903"/>
    <lineage>
        <taxon>Bacteria</taxon>
        <taxon>Bacillati</taxon>
        <taxon>Bacillota</taxon>
        <taxon>Bacilli</taxon>
        <taxon>Bacillales</taxon>
        <taxon>Paenibacillaceae</taxon>
        <taxon>Paenibacillus</taxon>
    </lineage>
</organism>
<keyword evidence="2" id="KW-1185">Reference proteome</keyword>
<dbReference type="AlphaFoldDB" id="A0A7Y6BVU8"/>
<gene>
    <name evidence="1" type="primary">yyaC</name>
    <name evidence="1" type="ORF">HP552_09900</name>
</gene>
<sequence>MAAYKRDFVRHQGREIPKSVSGEELIPFFRHIYQKHSPDEITFVCIGTDRSTGDALGPLTGTLLEEHGVGHVVGTLSVPCDADTLEKRMAQIPAHQAIVAIDACLGPKHAAGTYYLSHRALLPAESVGGKLPPVGQYSVAAVVNTNGPRPYSILQMTSLHFVMGMSRTIADAALEAWKTR</sequence>
<dbReference type="EMBL" id="JABMCB010000170">
    <property type="protein sequence ID" value="NUU75543.1"/>
    <property type="molecule type" value="Genomic_DNA"/>
</dbReference>
<evidence type="ECO:0000313" key="2">
    <source>
        <dbReference type="Proteomes" id="UP000526125"/>
    </source>
</evidence>
<proteinExistence type="predicted"/>
<dbReference type="InterPro" id="IPR009665">
    <property type="entry name" value="YyaC"/>
</dbReference>
<dbReference type="SUPFAM" id="SSF53163">
    <property type="entry name" value="HybD-like"/>
    <property type="match status" value="1"/>
</dbReference>
<dbReference type="InterPro" id="IPR023430">
    <property type="entry name" value="Pept_HybD-like_dom_sf"/>
</dbReference>
<protein>
    <submittedName>
        <fullName evidence="1">Spore protease YyaC</fullName>
    </submittedName>
</protein>
<dbReference type="RefSeq" id="WP_175395341.1">
    <property type="nucleotide sequence ID" value="NZ_JABMCB010000170.1"/>
</dbReference>